<evidence type="ECO:0000313" key="4">
    <source>
        <dbReference type="Proteomes" id="UP001201985"/>
    </source>
</evidence>
<proteinExistence type="predicted"/>
<dbReference type="InterPro" id="IPR005183">
    <property type="entry name" value="DUF305_CopM-like"/>
</dbReference>
<keyword evidence="4" id="KW-1185">Reference proteome</keyword>
<feature type="domain" description="DUF305" evidence="2">
    <location>
        <begin position="58"/>
        <end position="110"/>
    </location>
</feature>
<evidence type="ECO:0000256" key="1">
    <source>
        <dbReference type="SAM" id="SignalP"/>
    </source>
</evidence>
<gene>
    <name evidence="3" type="ORF">MON41_19605</name>
</gene>
<sequence>MAHRLNYLPFRRTGVLVALLASLGPALAHEGHHHHPPPPRDAAVQAPPFAEQPFLAENDAAMARMMDAMAIQPSGNIDRDFVAMMAAHHQGAIDMATTLLRHGGNEQLRRPA</sequence>
<feature type="chain" id="PRO_5045955708" evidence="1">
    <location>
        <begin position="29"/>
        <end position="112"/>
    </location>
</feature>
<dbReference type="RefSeq" id="WP_202910780.1">
    <property type="nucleotide sequence ID" value="NZ_JALBUU010000079.1"/>
</dbReference>
<protein>
    <submittedName>
        <fullName evidence="3">DUF305 domain-containing protein</fullName>
    </submittedName>
</protein>
<keyword evidence="1" id="KW-0732">Signal</keyword>
<dbReference type="PANTHER" id="PTHR36933:SF1">
    <property type="entry name" value="SLL0788 PROTEIN"/>
    <property type="match status" value="1"/>
</dbReference>
<dbReference type="Gene3D" id="1.20.1260.10">
    <property type="match status" value="1"/>
</dbReference>
<organism evidence="3 4">
    <name type="scientific">Teichococcus vastitatis</name>
    <dbReference type="NCBI Taxonomy" id="2307076"/>
    <lineage>
        <taxon>Bacteria</taxon>
        <taxon>Pseudomonadati</taxon>
        <taxon>Pseudomonadota</taxon>
        <taxon>Alphaproteobacteria</taxon>
        <taxon>Acetobacterales</taxon>
        <taxon>Roseomonadaceae</taxon>
        <taxon>Roseomonas</taxon>
    </lineage>
</organism>
<feature type="signal peptide" evidence="1">
    <location>
        <begin position="1"/>
        <end position="28"/>
    </location>
</feature>
<accession>A0ABS9W9F7</accession>
<dbReference type="EMBL" id="JALBUU010000079">
    <property type="protein sequence ID" value="MCI0755876.1"/>
    <property type="molecule type" value="Genomic_DNA"/>
</dbReference>
<dbReference type="PANTHER" id="PTHR36933">
    <property type="entry name" value="SLL0788 PROTEIN"/>
    <property type="match status" value="1"/>
</dbReference>
<dbReference type="Proteomes" id="UP001201985">
    <property type="component" value="Unassembled WGS sequence"/>
</dbReference>
<evidence type="ECO:0000313" key="3">
    <source>
        <dbReference type="EMBL" id="MCI0755876.1"/>
    </source>
</evidence>
<name>A0ABS9W9F7_9PROT</name>
<evidence type="ECO:0000259" key="2">
    <source>
        <dbReference type="Pfam" id="PF03713"/>
    </source>
</evidence>
<dbReference type="InterPro" id="IPR012347">
    <property type="entry name" value="Ferritin-like"/>
</dbReference>
<comment type="caution">
    <text evidence="3">The sequence shown here is derived from an EMBL/GenBank/DDBJ whole genome shotgun (WGS) entry which is preliminary data.</text>
</comment>
<dbReference type="Pfam" id="PF03713">
    <property type="entry name" value="DUF305"/>
    <property type="match status" value="1"/>
</dbReference>
<reference evidence="3 4" key="1">
    <citation type="submission" date="2022-03" db="EMBL/GenBank/DDBJ databases">
        <title>Complete genome analysis of Roseomonas KG 17.1 : a prolific producer of plant growth promoters.</title>
        <authorList>
            <person name="Saadouli I."/>
            <person name="Najjari A."/>
            <person name="Mosbah A."/>
            <person name="Ouzari H.I."/>
        </authorList>
    </citation>
    <scope>NUCLEOTIDE SEQUENCE [LARGE SCALE GENOMIC DNA]</scope>
    <source>
        <strain evidence="3 4">KG17-1</strain>
    </source>
</reference>